<sequence length="583" mass="64653">MRSWFGSFGSFNRDPDTGEYSWVPPERAQNSGGGSRKPRKVRSKAASFGISLAITLVFGFFYFYFKLPAINIHSGDLYVFIILLCAVYCFSALILQGFSFQGAGVRGYVTEARKKAAIPFYIICLCLVAAIIGSLIGWKVFRARDYAALLPVEDGDFAADVAEISFDQIPMLDSASANVLANRKLGELSDLVSQFEIYADSFQINYNNRPVRVTYLNYGDFFKWWNNQKEGIPAYMVIDMVTQEVTVKRLEEGIRYSPSEYFFRDIDRYLRFKYPTKMFTDVNFEVNEEGEPYWVATVVTKKVGLFGGEDAIGAVLVNAVTGESTYYDVADVPQWVDRVYTAELILEQYNYKGLYQNGFWNSLFGQSGCTETTSQYNYIAQDDDVWLYTGITSVTGDRGNIGFILVNQRTKEAKYYPCAGAEESSAMASAEGAVQQYEYVATSPLLLNIGGQPTYFMALKDASQLVKMYAMVNVQQYNVVATGTSVSGCIENYEQLLAENGINIEGGVSTGASEVEGVIEDIRSSVINGNSVYYIRLEGEDVYYSLSAADSPEAAILNIGDRVSFRASEAEGAIVPASGLEIG</sequence>
<accession>A0A9D1G6X9</accession>
<proteinExistence type="predicted"/>
<keyword evidence="2" id="KW-0812">Transmembrane</keyword>
<gene>
    <name evidence="3" type="ORF">IAD42_09040</name>
</gene>
<dbReference type="EMBL" id="DVJS01000226">
    <property type="protein sequence ID" value="HIS98107.1"/>
    <property type="molecule type" value="Genomic_DNA"/>
</dbReference>
<protein>
    <submittedName>
        <fullName evidence="3">CvpA family protein</fullName>
    </submittedName>
</protein>
<evidence type="ECO:0000313" key="3">
    <source>
        <dbReference type="EMBL" id="HIS98107.1"/>
    </source>
</evidence>
<comment type="caution">
    <text evidence="3">The sequence shown here is derived from an EMBL/GenBank/DDBJ whole genome shotgun (WGS) entry which is preliminary data.</text>
</comment>
<organism evidence="3 4">
    <name type="scientific">Candidatus Scatomorpha pullistercoris</name>
    <dbReference type="NCBI Taxonomy" id="2840929"/>
    <lineage>
        <taxon>Bacteria</taxon>
        <taxon>Bacillati</taxon>
        <taxon>Bacillota</taxon>
        <taxon>Clostridia</taxon>
        <taxon>Eubacteriales</taxon>
        <taxon>Candidatus Scatomorpha</taxon>
    </lineage>
</organism>
<reference evidence="3" key="1">
    <citation type="submission" date="2020-10" db="EMBL/GenBank/DDBJ databases">
        <authorList>
            <person name="Gilroy R."/>
        </authorList>
    </citation>
    <scope>NUCLEOTIDE SEQUENCE</scope>
    <source>
        <strain evidence="3">ChiHecec3B27-6122</strain>
    </source>
</reference>
<feature type="transmembrane region" description="Helical" evidence="2">
    <location>
        <begin position="45"/>
        <end position="65"/>
    </location>
</feature>
<feature type="region of interest" description="Disordered" evidence="1">
    <location>
        <begin position="16"/>
        <end position="39"/>
    </location>
</feature>
<keyword evidence="2" id="KW-1133">Transmembrane helix</keyword>
<evidence type="ECO:0000256" key="1">
    <source>
        <dbReference type="SAM" id="MobiDB-lite"/>
    </source>
</evidence>
<name>A0A9D1G6X9_9FIRM</name>
<feature type="transmembrane region" description="Helical" evidence="2">
    <location>
        <begin position="116"/>
        <end position="138"/>
    </location>
</feature>
<reference evidence="3" key="2">
    <citation type="journal article" date="2021" name="PeerJ">
        <title>Extensive microbial diversity within the chicken gut microbiome revealed by metagenomics and culture.</title>
        <authorList>
            <person name="Gilroy R."/>
            <person name="Ravi A."/>
            <person name="Getino M."/>
            <person name="Pursley I."/>
            <person name="Horton D.L."/>
            <person name="Alikhan N.F."/>
            <person name="Baker D."/>
            <person name="Gharbi K."/>
            <person name="Hall N."/>
            <person name="Watson M."/>
            <person name="Adriaenssens E.M."/>
            <person name="Foster-Nyarko E."/>
            <person name="Jarju S."/>
            <person name="Secka A."/>
            <person name="Antonio M."/>
            <person name="Oren A."/>
            <person name="Chaudhuri R.R."/>
            <person name="La Ragione R."/>
            <person name="Hildebrand F."/>
            <person name="Pallen M.J."/>
        </authorList>
    </citation>
    <scope>NUCLEOTIDE SEQUENCE</scope>
    <source>
        <strain evidence="3">ChiHecec3B27-6122</strain>
    </source>
</reference>
<evidence type="ECO:0000256" key="2">
    <source>
        <dbReference type="SAM" id="Phobius"/>
    </source>
</evidence>
<feature type="transmembrane region" description="Helical" evidence="2">
    <location>
        <begin position="77"/>
        <end position="95"/>
    </location>
</feature>
<keyword evidence="2" id="KW-0472">Membrane</keyword>
<dbReference type="Proteomes" id="UP000886876">
    <property type="component" value="Unassembled WGS sequence"/>
</dbReference>
<dbReference type="AlphaFoldDB" id="A0A9D1G6X9"/>
<evidence type="ECO:0000313" key="4">
    <source>
        <dbReference type="Proteomes" id="UP000886876"/>
    </source>
</evidence>